<feature type="region of interest" description="Disordered" evidence="7">
    <location>
        <begin position="1"/>
        <end position="36"/>
    </location>
</feature>
<dbReference type="GO" id="GO:0005886">
    <property type="term" value="C:plasma membrane"/>
    <property type="evidence" value="ECO:0007669"/>
    <property type="project" value="UniProtKB-SubCell"/>
</dbReference>
<keyword evidence="6 8" id="KW-0472">Membrane</keyword>
<keyword evidence="5 8" id="KW-1133">Transmembrane helix</keyword>
<dbReference type="PANTHER" id="PTHR42709">
    <property type="entry name" value="ALKALINE PHOSPHATASE LIKE PROTEIN"/>
    <property type="match status" value="1"/>
</dbReference>
<dbReference type="InterPro" id="IPR032816">
    <property type="entry name" value="VTT_dom"/>
</dbReference>
<evidence type="ECO:0000313" key="10">
    <source>
        <dbReference type="EMBL" id="GHD25200.1"/>
    </source>
</evidence>
<keyword evidence="4 8" id="KW-0812">Transmembrane</keyword>
<accession>A0A918XBP9</accession>
<feature type="compositionally biased region" description="Basic and acidic residues" evidence="7">
    <location>
        <begin position="16"/>
        <end position="31"/>
    </location>
</feature>
<evidence type="ECO:0000256" key="6">
    <source>
        <dbReference type="ARBA" id="ARBA00023136"/>
    </source>
</evidence>
<evidence type="ECO:0000256" key="2">
    <source>
        <dbReference type="ARBA" id="ARBA00010792"/>
    </source>
</evidence>
<dbReference type="EMBL" id="BMXL01000009">
    <property type="protein sequence ID" value="GHD25200.1"/>
    <property type="molecule type" value="Genomic_DNA"/>
</dbReference>
<gene>
    <name evidence="10" type="ORF">GCM10007147_22190</name>
</gene>
<feature type="transmembrane region" description="Helical" evidence="8">
    <location>
        <begin position="112"/>
        <end position="133"/>
    </location>
</feature>
<dbReference type="AlphaFoldDB" id="A0A918XBP9"/>
<proteinExistence type="inferred from homology"/>
<name>A0A918XBP9_9ACTN</name>
<dbReference type="InterPro" id="IPR051311">
    <property type="entry name" value="DedA_domain"/>
</dbReference>
<dbReference type="Proteomes" id="UP000654947">
    <property type="component" value="Unassembled WGS sequence"/>
</dbReference>
<evidence type="ECO:0000256" key="3">
    <source>
        <dbReference type="ARBA" id="ARBA00022475"/>
    </source>
</evidence>
<feature type="transmembrane region" description="Helical" evidence="8">
    <location>
        <begin position="86"/>
        <end position="105"/>
    </location>
</feature>
<dbReference type="Pfam" id="PF09335">
    <property type="entry name" value="VTT_dom"/>
    <property type="match status" value="1"/>
</dbReference>
<feature type="transmembrane region" description="Helical" evidence="8">
    <location>
        <begin position="164"/>
        <end position="186"/>
    </location>
</feature>
<evidence type="ECO:0000256" key="5">
    <source>
        <dbReference type="ARBA" id="ARBA00022989"/>
    </source>
</evidence>
<keyword evidence="11" id="KW-1185">Reference proteome</keyword>
<evidence type="ECO:0000256" key="7">
    <source>
        <dbReference type="SAM" id="MobiDB-lite"/>
    </source>
</evidence>
<evidence type="ECO:0000256" key="8">
    <source>
        <dbReference type="SAM" id="Phobius"/>
    </source>
</evidence>
<evidence type="ECO:0000259" key="9">
    <source>
        <dbReference type="Pfam" id="PF09335"/>
    </source>
</evidence>
<reference evidence="10 11" key="1">
    <citation type="journal article" date="2014" name="Int. J. Syst. Evol. Microbiol.">
        <title>Complete genome sequence of Corynebacterium casei LMG S-19264T (=DSM 44701T), isolated from a smear-ripened cheese.</title>
        <authorList>
            <consortium name="US DOE Joint Genome Institute (JGI-PGF)"/>
            <person name="Walter F."/>
            <person name="Albersmeier A."/>
            <person name="Kalinowski J."/>
            <person name="Ruckert C."/>
        </authorList>
    </citation>
    <scope>NUCLEOTIDE SEQUENCE [LARGE SCALE GENOMIC DNA]</scope>
    <source>
        <strain evidence="10 11">KCTC 19473</strain>
    </source>
</reference>
<sequence>MTESTDPRPTSGDPGRPSREEVLRAAEKAWNEEESERAQAQLRDLKPWEGKAQRQDRILLWTAVCIPAFFLLTMPLRPLFVADHPVPLALVTGSYAAIGAGGALASVGQETFWVVLLAGVIGKIKIDWLFWWLGRRWGRGIVRFLVQGERARRFADRLETMNPWVMRLVIPLSYLPGVPAGVPHVIAGVSGMRLRTYMFLNALGALMVTAAVAWIGFTSGQAGVDLVLLVDRYAMWFMIAVILVLAMAPAYLSTRDSKKRRGQALAEAAAEYDAETARLEAGTAGGGEHPK</sequence>
<comment type="caution">
    <text evidence="10">The sequence shown here is derived from an EMBL/GenBank/DDBJ whole genome shotgun (WGS) entry which is preliminary data.</text>
</comment>
<comment type="similarity">
    <text evidence="2">Belongs to the DedA family.</text>
</comment>
<evidence type="ECO:0000313" key="11">
    <source>
        <dbReference type="Proteomes" id="UP000654947"/>
    </source>
</evidence>
<feature type="transmembrane region" description="Helical" evidence="8">
    <location>
        <begin position="233"/>
        <end position="252"/>
    </location>
</feature>
<feature type="transmembrane region" description="Helical" evidence="8">
    <location>
        <begin position="198"/>
        <end position="217"/>
    </location>
</feature>
<evidence type="ECO:0000256" key="4">
    <source>
        <dbReference type="ARBA" id="ARBA00022692"/>
    </source>
</evidence>
<protein>
    <recommendedName>
        <fullName evidence="9">VTT domain-containing protein</fullName>
    </recommendedName>
</protein>
<organism evidence="10 11">
    <name type="scientific">Nocardiopsis kunsanensis</name>
    <dbReference type="NCBI Taxonomy" id="141693"/>
    <lineage>
        <taxon>Bacteria</taxon>
        <taxon>Bacillati</taxon>
        <taxon>Actinomycetota</taxon>
        <taxon>Actinomycetes</taxon>
        <taxon>Streptosporangiales</taxon>
        <taxon>Nocardiopsidaceae</taxon>
        <taxon>Nocardiopsis</taxon>
    </lineage>
</organism>
<feature type="transmembrane region" description="Helical" evidence="8">
    <location>
        <begin position="58"/>
        <end position="80"/>
    </location>
</feature>
<evidence type="ECO:0000256" key="1">
    <source>
        <dbReference type="ARBA" id="ARBA00004651"/>
    </source>
</evidence>
<dbReference type="PANTHER" id="PTHR42709:SF6">
    <property type="entry name" value="UNDECAPRENYL PHOSPHATE TRANSPORTER A"/>
    <property type="match status" value="1"/>
</dbReference>
<keyword evidence="3" id="KW-1003">Cell membrane</keyword>
<feature type="domain" description="VTT" evidence="9">
    <location>
        <begin position="100"/>
        <end position="216"/>
    </location>
</feature>
<comment type="subcellular location">
    <subcellularLocation>
        <location evidence="1">Cell membrane</location>
        <topology evidence="1">Multi-pass membrane protein</topology>
    </subcellularLocation>
</comment>